<keyword evidence="2" id="KW-0347">Helicase</keyword>
<dbReference type="Proteomes" id="UP000215374">
    <property type="component" value="Chromosome 1"/>
</dbReference>
<dbReference type="Gene3D" id="3.30.950.30">
    <property type="entry name" value="Schlafen, AAA domain"/>
    <property type="match status" value="1"/>
</dbReference>
<organism evidence="2 3">
    <name type="scientific">Corynebacterium imitans</name>
    <dbReference type="NCBI Taxonomy" id="156978"/>
    <lineage>
        <taxon>Bacteria</taxon>
        <taxon>Bacillati</taxon>
        <taxon>Actinomycetota</taxon>
        <taxon>Actinomycetes</taxon>
        <taxon>Mycobacteriales</taxon>
        <taxon>Corynebacteriaceae</taxon>
        <taxon>Corynebacterium</taxon>
    </lineage>
</organism>
<evidence type="ECO:0000313" key="3">
    <source>
        <dbReference type="Proteomes" id="UP000215374"/>
    </source>
</evidence>
<dbReference type="InterPro" id="IPR007421">
    <property type="entry name" value="Schlafen_AlbA_2_dom"/>
</dbReference>
<keyword evidence="2" id="KW-0547">Nucleotide-binding</keyword>
<keyword evidence="2" id="KW-0378">Hydrolase</keyword>
<dbReference type="OrthoDB" id="9805115at2"/>
<dbReference type="RefSeq" id="WP_084674379.1">
    <property type="nucleotide sequence ID" value="NZ_CP009211.1"/>
</dbReference>
<dbReference type="AlphaFoldDB" id="A0A239Y1C5"/>
<name>A0A239Y1C5_9CORY</name>
<dbReference type="Gene3D" id="3.30.565.60">
    <property type="match status" value="1"/>
</dbReference>
<dbReference type="InterPro" id="IPR036388">
    <property type="entry name" value="WH-like_DNA-bd_sf"/>
</dbReference>
<sequence>MAVADIHESIAQGQGLTRVFARRKSGAFINERRVIETMASLANTDGGTLFIGVDSDGSISGCYPFHGERTDPAELAMAVRRYTNPPLHVEVETATLDGAEVVAVSTDAHPSPVATTWGTYLARRLNSQGVAESVGMDPTYLFTRYRDANGIDWALLPAEGATPADLDPAAVQHFRDLAAAHGGDALLAKRSDDGLVRSLGFRDDSPTPLTLGAIALFGRAEAIAKHLPYHQLVFSDRRHTHQTHRTSGPVASILHALNEQRTTLGPAFPLAINALTHRDYFQPGPVYVALEEERSTVSSPGGLPRGVDARELAAGTPTYAPRSLHLATAVAMTGLTRAAGTGMPDLREQLDAAGLEPLSFAGTHGRGVTVTVTHAGAAVDHELKGNEALVFGAVQRAGRNGLASGEVAEQTGLSQQQAYRALRKCVDAALLRRIGTTRTTRYFIK</sequence>
<gene>
    <name evidence="2" type="ORF">SAMEA4535761_00059</name>
</gene>
<evidence type="ECO:0000259" key="1">
    <source>
        <dbReference type="Pfam" id="PF04326"/>
    </source>
</evidence>
<dbReference type="InterPro" id="IPR038461">
    <property type="entry name" value="Schlafen_AlbA_2_dom_sf"/>
</dbReference>
<feature type="domain" description="Schlafen AlbA-2" evidence="1">
    <location>
        <begin position="33"/>
        <end position="127"/>
    </location>
</feature>
<evidence type="ECO:0000313" key="2">
    <source>
        <dbReference type="EMBL" id="SNV52480.1"/>
    </source>
</evidence>
<dbReference type="InterPro" id="IPR038475">
    <property type="entry name" value="RecG_C_sf"/>
</dbReference>
<dbReference type="Pfam" id="PF04326">
    <property type="entry name" value="SLFN_AlbA_2"/>
    <property type="match status" value="1"/>
</dbReference>
<dbReference type="PANTHER" id="PTHR30595:SF6">
    <property type="entry name" value="SCHLAFEN ALBA-2 DOMAIN-CONTAINING PROTEIN"/>
    <property type="match status" value="1"/>
</dbReference>
<dbReference type="Pfam" id="PF13749">
    <property type="entry name" value="HATPase_c_4"/>
    <property type="match status" value="1"/>
</dbReference>
<dbReference type="Gene3D" id="1.10.10.10">
    <property type="entry name" value="Winged helix-like DNA-binding domain superfamily/Winged helix DNA-binding domain"/>
    <property type="match status" value="1"/>
</dbReference>
<protein>
    <submittedName>
        <fullName evidence="2">ATP-dependent DNA helicase</fullName>
    </submittedName>
</protein>
<accession>A0A239Y1C5</accession>
<keyword evidence="2" id="KW-0067">ATP-binding</keyword>
<dbReference type="PANTHER" id="PTHR30595">
    <property type="entry name" value="GLPR-RELATED TRANSCRIPTIONAL REPRESSOR"/>
    <property type="match status" value="1"/>
</dbReference>
<dbReference type="EMBL" id="LT906467">
    <property type="protein sequence ID" value="SNV52480.1"/>
    <property type="molecule type" value="Genomic_DNA"/>
</dbReference>
<reference evidence="2 3" key="1">
    <citation type="submission" date="2017-06" db="EMBL/GenBank/DDBJ databases">
        <authorList>
            <consortium name="Pathogen Informatics"/>
        </authorList>
    </citation>
    <scope>NUCLEOTIDE SEQUENCE [LARGE SCALE GENOMIC DNA]</scope>
    <source>
        <strain evidence="2 3">NCTC13015</strain>
    </source>
</reference>
<proteinExistence type="predicted"/>
<dbReference type="GO" id="GO:0004386">
    <property type="term" value="F:helicase activity"/>
    <property type="evidence" value="ECO:0007669"/>
    <property type="project" value="UniProtKB-KW"/>
</dbReference>